<gene>
    <name evidence="8" type="ORF">C7443_1088</name>
</gene>
<dbReference type="SMART" id="SM01049">
    <property type="entry name" value="Cache_2"/>
    <property type="match status" value="1"/>
</dbReference>
<keyword evidence="2" id="KW-1003">Cell membrane</keyword>
<keyword evidence="4" id="KW-1133">Transmembrane helix</keyword>
<keyword evidence="6" id="KW-0732">Signal</keyword>
<dbReference type="OrthoDB" id="9781845at2"/>
<evidence type="ECO:0000256" key="3">
    <source>
        <dbReference type="ARBA" id="ARBA00022692"/>
    </source>
</evidence>
<dbReference type="Gene3D" id="3.30.450.20">
    <property type="entry name" value="PAS domain"/>
    <property type="match status" value="1"/>
</dbReference>
<keyword evidence="5" id="KW-0472">Membrane</keyword>
<comment type="subcellular location">
    <subcellularLocation>
        <location evidence="1">Cell membrane</location>
        <topology evidence="1">Multi-pass membrane protein</topology>
    </subcellularLocation>
</comment>
<evidence type="ECO:0000313" key="8">
    <source>
        <dbReference type="EMBL" id="PWV60080.1"/>
    </source>
</evidence>
<keyword evidence="3" id="KW-0812">Transmembrane</keyword>
<sequence>MRARSLCWALLLLLCNGLALAQEAPGTKQEAVALVGRALAHVREVGLEQALQDINAPDSAFRDRDLYVFVYDFNGTNLANAAPTATPGSNLKDYRSEDGKLVIQQMIEMSRTHGGGAFEYSWLNPQTGRPQQKISYFKRIPDANAFLGVGYYKPE</sequence>
<dbReference type="EMBL" id="QGTJ01000008">
    <property type="protein sequence ID" value="PWV60080.1"/>
    <property type="molecule type" value="Genomic_DNA"/>
</dbReference>
<evidence type="ECO:0000256" key="4">
    <source>
        <dbReference type="ARBA" id="ARBA00022989"/>
    </source>
</evidence>
<proteinExistence type="predicted"/>
<dbReference type="GO" id="GO:0005886">
    <property type="term" value="C:plasma membrane"/>
    <property type="evidence" value="ECO:0007669"/>
    <property type="project" value="UniProtKB-SubCell"/>
</dbReference>
<evidence type="ECO:0000313" key="9">
    <source>
        <dbReference type="Proteomes" id="UP000246569"/>
    </source>
</evidence>
<feature type="signal peptide" evidence="6">
    <location>
        <begin position="1"/>
        <end position="21"/>
    </location>
</feature>
<keyword evidence="9" id="KW-1185">Reference proteome</keyword>
<accession>A0A317MSE1</accession>
<evidence type="ECO:0000256" key="1">
    <source>
        <dbReference type="ARBA" id="ARBA00004651"/>
    </source>
</evidence>
<evidence type="ECO:0000256" key="5">
    <source>
        <dbReference type="ARBA" id="ARBA00023136"/>
    </source>
</evidence>
<dbReference type="InterPro" id="IPR004010">
    <property type="entry name" value="Double_Cache_2"/>
</dbReference>
<dbReference type="InterPro" id="IPR033480">
    <property type="entry name" value="sCache_2"/>
</dbReference>
<dbReference type="Pfam" id="PF08269">
    <property type="entry name" value="dCache_2"/>
    <property type="match status" value="1"/>
</dbReference>
<name>A0A317MSE1_9GAMM</name>
<feature type="domain" description="Single Cache" evidence="7">
    <location>
        <begin position="23"/>
        <end position="104"/>
    </location>
</feature>
<evidence type="ECO:0000256" key="6">
    <source>
        <dbReference type="SAM" id="SignalP"/>
    </source>
</evidence>
<reference evidence="8 9" key="1">
    <citation type="submission" date="2018-05" db="EMBL/GenBank/DDBJ databases">
        <title>Genomic Encyclopedia of Type Strains, Phase IV (KMG-IV): sequencing the most valuable type-strain genomes for metagenomic binning, comparative biology and taxonomic classification.</title>
        <authorList>
            <person name="Goeker M."/>
        </authorList>
    </citation>
    <scope>NUCLEOTIDE SEQUENCE [LARGE SCALE GENOMIC DNA]</scope>
    <source>
        <strain evidence="8 9">DSM 23606</strain>
    </source>
</reference>
<evidence type="ECO:0000259" key="7">
    <source>
        <dbReference type="SMART" id="SM01049"/>
    </source>
</evidence>
<dbReference type="RefSeq" id="WP_110019196.1">
    <property type="nucleotide sequence ID" value="NZ_QGTJ01000008.1"/>
</dbReference>
<evidence type="ECO:0000256" key="2">
    <source>
        <dbReference type="ARBA" id="ARBA00022475"/>
    </source>
</evidence>
<dbReference type="Proteomes" id="UP000246569">
    <property type="component" value="Unassembled WGS sequence"/>
</dbReference>
<organism evidence="8 9">
    <name type="scientific">Plasticicumulans acidivorans</name>
    <dbReference type="NCBI Taxonomy" id="886464"/>
    <lineage>
        <taxon>Bacteria</taxon>
        <taxon>Pseudomonadati</taxon>
        <taxon>Pseudomonadota</taxon>
        <taxon>Gammaproteobacteria</taxon>
        <taxon>Candidatus Competibacteraceae</taxon>
        <taxon>Plasticicumulans</taxon>
    </lineage>
</organism>
<comment type="caution">
    <text evidence="8">The sequence shown here is derived from an EMBL/GenBank/DDBJ whole genome shotgun (WGS) entry which is preliminary data.</text>
</comment>
<protein>
    <submittedName>
        <fullName evidence="8">Single cache domain-containing protein</fullName>
    </submittedName>
</protein>
<dbReference type="AlphaFoldDB" id="A0A317MSE1"/>
<feature type="chain" id="PRO_5016314647" evidence="6">
    <location>
        <begin position="22"/>
        <end position="155"/>
    </location>
</feature>